<organism evidence="2 3">
    <name type="scientific">Paenibacillus yanchengensis</name>
    <dbReference type="NCBI Taxonomy" id="2035833"/>
    <lineage>
        <taxon>Bacteria</taxon>
        <taxon>Bacillati</taxon>
        <taxon>Bacillota</taxon>
        <taxon>Bacilli</taxon>
        <taxon>Bacillales</taxon>
        <taxon>Paenibacillaceae</taxon>
        <taxon>Paenibacillus</taxon>
    </lineage>
</organism>
<dbReference type="Proteomes" id="UP001597362">
    <property type="component" value="Unassembled WGS sequence"/>
</dbReference>
<evidence type="ECO:0000313" key="2">
    <source>
        <dbReference type="EMBL" id="MFD2117760.1"/>
    </source>
</evidence>
<accession>A0ABW4YPU5</accession>
<dbReference type="InterPro" id="IPR012854">
    <property type="entry name" value="Cu_amine_oxidase-like_N"/>
</dbReference>
<dbReference type="InterPro" id="IPR036582">
    <property type="entry name" value="Mao_N_sf"/>
</dbReference>
<dbReference type="Pfam" id="PF07833">
    <property type="entry name" value="Cu_amine_oxidN1"/>
    <property type="match status" value="1"/>
</dbReference>
<feature type="domain" description="Copper amine oxidase-like N-terminal" evidence="1">
    <location>
        <begin position="4"/>
        <end position="49"/>
    </location>
</feature>
<name>A0ABW4YPU5_9BACL</name>
<sequence>MDVVVNGKLLDQQGVLIDNVTYVPVRAVADALGASVKWDSKTRTVNINK</sequence>
<dbReference type="RefSeq" id="WP_377775014.1">
    <property type="nucleotide sequence ID" value="NZ_JBHUHO010000047.1"/>
</dbReference>
<evidence type="ECO:0000313" key="3">
    <source>
        <dbReference type="Proteomes" id="UP001597362"/>
    </source>
</evidence>
<protein>
    <submittedName>
        <fullName evidence="2">Stalk domain-containing protein</fullName>
    </submittedName>
</protein>
<dbReference type="EMBL" id="JBHUHO010000047">
    <property type="protein sequence ID" value="MFD2117760.1"/>
    <property type="molecule type" value="Genomic_DNA"/>
</dbReference>
<gene>
    <name evidence="2" type="ORF">ACFSJH_18680</name>
</gene>
<evidence type="ECO:0000259" key="1">
    <source>
        <dbReference type="Pfam" id="PF07833"/>
    </source>
</evidence>
<reference evidence="3" key="1">
    <citation type="journal article" date="2019" name="Int. J. Syst. Evol. Microbiol.">
        <title>The Global Catalogue of Microorganisms (GCM) 10K type strain sequencing project: providing services to taxonomists for standard genome sequencing and annotation.</title>
        <authorList>
            <consortium name="The Broad Institute Genomics Platform"/>
            <consortium name="The Broad Institute Genome Sequencing Center for Infectious Disease"/>
            <person name="Wu L."/>
            <person name="Ma J."/>
        </authorList>
    </citation>
    <scope>NUCLEOTIDE SEQUENCE [LARGE SCALE GENOMIC DNA]</scope>
    <source>
        <strain evidence="3">GH52</strain>
    </source>
</reference>
<dbReference type="Gene3D" id="3.30.457.10">
    <property type="entry name" value="Copper amine oxidase-like, N-terminal domain"/>
    <property type="match status" value="1"/>
</dbReference>
<dbReference type="SUPFAM" id="SSF55383">
    <property type="entry name" value="Copper amine oxidase, domain N"/>
    <property type="match status" value="1"/>
</dbReference>
<proteinExistence type="predicted"/>
<comment type="caution">
    <text evidence="2">The sequence shown here is derived from an EMBL/GenBank/DDBJ whole genome shotgun (WGS) entry which is preliminary data.</text>
</comment>
<keyword evidence="3" id="KW-1185">Reference proteome</keyword>